<comment type="caution">
    <text evidence="3">The sequence shown here is derived from an EMBL/GenBank/DDBJ whole genome shotgun (WGS) entry which is preliminary data.</text>
</comment>
<accession>A0A9N9B6B7</accession>
<protein>
    <submittedName>
        <fullName evidence="3">4826_t:CDS:1</fullName>
    </submittedName>
</protein>
<dbReference type="OrthoDB" id="2391883at2759"/>
<gene>
    <name evidence="3" type="ORF">DEBURN_LOCUS7162</name>
</gene>
<sequence>MSVNPTSNKPSMAPPLPSKKKRGEEGELPSSGDSIANLVQRNTILEHEKGELIKQRYEIDNSIEELLKKNKDLYVKLDLEKRKSHQRANEKDVEIQNLKKQILQLKDEASHLQSALGKATNVRWGDHDVNNSVQLSNQIREIQHKLTDFTSVKGKEVTINEEAASELLQTYECVTKFDRTKAGKGKLVLSAALQRSDDISRIIPIKIRQQVCAVLGTRGFCKENHPFIEKLAKLIMDEINRYRIINSEERKMGLRDQTIELVKEIIQLYFRLNAQEPVPNFTEFIEAGTNIQNNIMEGSWDDDNIEDLEVEICSFPLISVKSKDNTRKVLSKSQVLTRPKN</sequence>
<keyword evidence="1" id="KW-0175">Coiled coil</keyword>
<proteinExistence type="predicted"/>
<feature type="compositionally biased region" description="Polar residues" evidence="2">
    <location>
        <begin position="1"/>
        <end position="10"/>
    </location>
</feature>
<evidence type="ECO:0000256" key="2">
    <source>
        <dbReference type="SAM" id="MobiDB-lite"/>
    </source>
</evidence>
<feature type="coiled-coil region" evidence="1">
    <location>
        <begin position="63"/>
        <end position="115"/>
    </location>
</feature>
<evidence type="ECO:0000313" key="4">
    <source>
        <dbReference type="Proteomes" id="UP000789706"/>
    </source>
</evidence>
<dbReference type="Proteomes" id="UP000789706">
    <property type="component" value="Unassembled WGS sequence"/>
</dbReference>
<dbReference type="EMBL" id="CAJVPK010000825">
    <property type="protein sequence ID" value="CAG8552275.1"/>
    <property type="molecule type" value="Genomic_DNA"/>
</dbReference>
<reference evidence="3" key="1">
    <citation type="submission" date="2021-06" db="EMBL/GenBank/DDBJ databases">
        <authorList>
            <person name="Kallberg Y."/>
            <person name="Tangrot J."/>
            <person name="Rosling A."/>
        </authorList>
    </citation>
    <scope>NUCLEOTIDE SEQUENCE</scope>
    <source>
        <strain evidence="3">AZ414A</strain>
    </source>
</reference>
<evidence type="ECO:0000313" key="3">
    <source>
        <dbReference type="EMBL" id="CAG8552275.1"/>
    </source>
</evidence>
<evidence type="ECO:0000256" key="1">
    <source>
        <dbReference type="SAM" id="Coils"/>
    </source>
</evidence>
<name>A0A9N9B6B7_9GLOM</name>
<organism evidence="3 4">
    <name type="scientific">Diversispora eburnea</name>
    <dbReference type="NCBI Taxonomy" id="1213867"/>
    <lineage>
        <taxon>Eukaryota</taxon>
        <taxon>Fungi</taxon>
        <taxon>Fungi incertae sedis</taxon>
        <taxon>Mucoromycota</taxon>
        <taxon>Glomeromycotina</taxon>
        <taxon>Glomeromycetes</taxon>
        <taxon>Diversisporales</taxon>
        <taxon>Diversisporaceae</taxon>
        <taxon>Diversispora</taxon>
    </lineage>
</organism>
<keyword evidence="4" id="KW-1185">Reference proteome</keyword>
<dbReference type="AlphaFoldDB" id="A0A9N9B6B7"/>
<feature type="region of interest" description="Disordered" evidence="2">
    <location>
        <begin position="1"/>
        <end position="35"/>
    </location>
</feature>